<evidence type="ECO:0000313" key="3">
    <source>
        <dbReference type="Proteomes" id="UP001172684"/>
    </source>
</evidence>
<sequence length="382" mass="42436">MPAVEKSSNTDPVTPPGSVIEDTSSLVGTRNILTPPSSKDEAPKTASRVVQILSLLRKLRNGQQLHLSSWTVIPFAVSEFSDLRRRIDDQGLGRFFGDKVRYDFDPTRQKLILRMPTSVHDTFKLGVEHHILSELKTLAARADDVGRFASRLIGKSSSRIIFLRSTDTGAATGVHDERQPDAAFTHERNKYPGVVIEVSYTQKRKDLRKLARDYIFKSDGSIRVVIGLDIQHGGSSKRATLSVWRPEFSTDEDGQLVFSLAQPVKDEEFRSSDGSLNLSATLRLHLRDFTTTPIFEDSGSPDAIVALTSADMFRYLETAERSEAAEEHGEVEPMPSGALKRGWASSSPEQLNSEDEAAFEADEERAAKRVQLDDSSYHESSD</sequence>
<evidence type="ECO:0000313" key="2">
    <source>
        <dbReference type="EMBL" id="KAJ9652104.1"/>
    </source>
</evidence>
<reference evidence="2" key="1">
    <citation type="submission" date="2022-10" db="EMBL/GenBank/DDBJ databases">
        <title>Culturing micro-colonial fungi from biological soil crusts in the Mojave desert and describing Neophaeococcomyces mojavensis, and introducing the new genera and species Taxawa tesnikishii.</title>
        <authorList>
            <person name="Kurbessoian T."/>
            <person name="Stajich J.E."/>
        </authorList>
    </citation>
    <scope>NUCLEOTIDE SEQUENCE</scope>
    <source>
        <strain evidence="2">TK_1</strain>
    </source>
</reference>
<feature type="region of interest" description="Disordered" evidence="1">
    <location>
        <begin position="320"/>
        <end position="382"/>
    </location>
</feature>
<feature type="compositionally biased region" description="Polar residues" evidence="1">
    <location>
        <begin position="1"/>
        <end position="12"/>
    </location>
</feature>
<gene>
    <name evidence="2" type="ORF">H2201_009243</name>
</gene>
<dbReference type="Proteomes" id="UP001172684">
    <property type="component" value="Unassembled WGS sequence"/>
</dbReference>
<feature type="compositionally biased region" description="Acidic residues" evidence="1">
    <location>
        <begin position="352"/>
        <end position="363"/>
    </location>
</feature>
<feature type="region of interest" description="Disordered" evidence="1">
    <location>
        <begin position="1"/>
        <end position="44"/>
    </location>
</feature>
<feature type="compositionally biased region" description="Basic and acidic residues" evidence="1">
    <location>
        <begin position="364"/>
        <end position="382"/>
    </location>
</feature>
<feature type="compositionally biased region" description="Polar residues" evidence="1">
    <location>
        <begin position="21"/>
        <end position="37"/>
    </location>
</feature>
<accession>A0ABQ9NF08</accession>
<organism evidence="2 3">
    <name type="scientific">Coniosporium apollinis</name>
    <dbReference type="NCBI Taxonomy" id="61459"/>
    <lineage>
        <taxon>Eukaryota</taxon>
        <taxon>Fungi</taxon>
        <taxon>Dikarya</taxon>
        <taxon>Ascomycota</taxon>
        <taxon>Pezizomycotina</taxon>
        <taxon>Dothideomycetes</taxon>
        <taxon>Dothideomycetes incertae sedis</taxon>
        <taxon>Coniosporium</taxon>
    </lineage>
</organism>
<name>A0ABQ9NF08_9PEZI</name>
<evidence type="ECO:0000256" key="1">
    <source>
        <dbReference type="SAM" id="MobiDB-lite"/>
    </source>
</evidence>
<dbReference type="EMBL" id="JAPDRL010000457">
    <property type="protein sequence ID" value="KAJ9652104.1"/>
    <property type="molecule type" value="Genomic_DNA"/>
</dbReference>
<protein>
    <submittedName>
        <fullName evidence="2">Uncharacterized protein</fullName>
    </submittedName>
</protein>
<feature type="compositionally biased region" description="Basic and acidic residues" evidence="1">
    <location>
        <begin position="320"/>
        <end position="331"/>
    </location>
</feature>
<keyword evidence="3" id="KW-1185">Reference proteome</keyword>
<proteinExistence type="predicted"/>
<comment type="caution">
    <text evidence="2">The sequence shown here is derived from an EMBL/GenBank/DDBJ whole genome shotgun (WGS) entry which is preliminary data.</text>
</comment>